<keyword evidence="3" id="KW-1185">Reference proteome</keyword>
<organism evidence="2 3">
    <name type="scientific">Acidipila rosea</name>
    <dbReference type="NCBI Taxonomy" id="768535"/>
    <lineage>
        <taxon>Bacteria</taxon>
        <taxon>Pseudomonadati</taxon>
        <taxon>Acidobacteriota</taxon>
        <taxon>Terriglobia</taxon>
        <taxon>Terriglobales</taxon>
        <taxon>Acidobacteriaceae</taxon>
        <taxon>Acidipila</taxon>
    </lineage>
</organism>
<name>A0A4V2PUS1_9BACT</name>
<evidence type="ECO:0000313" key="3">
    <source>
        <dbReference type="Proteomes" id="UP000295210"/>
    </source>
</evidence>
<sequence>MKHEYHEGPEALKRFEDGMKKLFQAPKPESPFKPPPAKPKEEPSKD</sequence>
<reference evidence="2 3" key="1">
    <citation type="submission" date="2019-03" db="EMBL/GenBank/DDBJ databases">
        <title>Genomic Encyclopedia of Type Strains, Phase IV (KMG-IV): sequencing the most valuable type-strain genomes for metagenomic binning, comparative biology and taxonomic classification.</title>
        <authorList>
            <person name="Goeker M."/>
        </authorList>
    </citation>
    <scope>NUCLEOTIDE SEQUENCE [LARGE SCALE GENOMIC DNA]</scope>
    <source>
        <strain evidence="2 3">DSM 103428</strain>
    </source>
</reference>
<dbReference type="Proteomes" id="UP000295210">
    <property type="component" value="Unassembled WGS sequence"/>
</dbReference>
<dbReference type="EMBL" id="SMGK01000005">
    <property type="protein sequence ID" value="TCK71611.1"/>
    <property type="molecule type" value="Genomic_DNA"/>
</dbReference>
<proteinExistence type="predicted"/>
<protein>
    <submittedName>
        <fullName evidence="2">Uncharacterized protein</fullName>
    </submittedName>
</protein>
<evidence type="ECO:0000313" key="2">
    <source>
        <dbReference type="EMBL" id="TCK71611.1"/>
    </source>
</evidence>
<feature type="compositionally biased region" description="Basic and acidic residues" evidence="1">
    <location>
        <begin position="1"/>
        <end position="20"/>
    </location>
</feature>
<dbReference type="AlphaFoldDB" id="A0A4V2PUS1"/>
<evidence type="ECO:0000256" key="1">
    <source>
        <dbReference type="SAM" id="MobiDB-lite"/>
    </source>
</evidence>
<feature type="region of interest" description="Disordered" evidence="1">
    <location>
        <begin position="1"/>
        <end position="46"/>
    </location>
</feature>
<accession>A0A4V2PUS1</accession>
<feature type="compositionally biased region" description="Pro residues" evidence="1">
    <location>
        <begin position="28"/>
        <end position="37"/>
    </location>
</feature>
<comment type="caution">
    <text evidence="2">The sequence shown here is derived from an EMBL/GenBank/DDBJ whole genome shotgun (WGS) entry which is preliminary data.</text>
</comment>
<gene>
    <name evidence="2" type="ORF">C7378_2893</name>
</gene>